<comment type="caution">
    <text evidence="1">The sequence shown here is derived from an EMBL/GenBank/DDBJ whole genome shotgun (WGS) entry which is preliminary data.</text>
</comment>
<dbReference type="EMBL" id="BARS01016759">
    <property type="protein sequence ID" value="GAF90430.1"/>
    <property type="molecule type" value="Genomic_DNA"/>
</dbReference>
<dbReference type="Gene3D" id="3.20.20.220">
    <property type="match status" value="1"/>
</dbReference>
<proteinExistence type="predicted"/>
<sequence>CVEQIQQLRETEGVAGIHIMAIEWEAKVAEIVEKAGLGKD</sequence>
<dbReference type="AlphaFoldDB" id="X0UPM4"/>
<protein>
    <submittedName>
        <fullName evidence="1">Uncharacterized protein</fullName>
    </submittedName>
</protein>
<gene>
    <name evidence="1" type="ORF">S01H1_27512</name>
</gene>
<name>X0UPM4_9ZZZZ</name>
<organism evidence="1">
    <name type="scientific">marine sediment metagenome</name>
    <dbReference type="NCBI Taxonomy" id="412755"/>
    <lineage>
        <taxon>unclassified sequences</taxon>
        <taxon>metagenomes</taxon>
        <taxon>ecological metagenomes</taxon>
    </lineage>
</organism>
<feature type="non-terminal residue" evidence="1">
    <location>
        <position position="1"/>
    </location>
</feature>
<accession>X0UPM4</accession>
<evidence type="ECO:0000313" key="1">
    <source>
        <dbReference type="EMBL" id="GAF90430.1"/>
    </source>
</evidence>
<reference evidence="1" key="1">
    <citation type="journal article" date="2014" name="Front. Microbiol.">
        <title>High frequency of phylogenetically diverse reductive dehalogenase-homologous genes in deep subseafloor sedimentary metagenomes.</title>
        <authorList>
            <person name="Kawai M."/>
            <person name="Futagami T."/>
            <person name="Toyoda A."/>
            <person name="Takaki Y."/>
            <person name="Nishi S."/>
            <person name="Hori S."/>
            <person name="Arai W."/>
            <person name="Tsubouchi T."/>
            <person name="Morono Y."/>
            <person name="Uchiyama I."/>
            <person name="Ito T."/>
            <person name="Fujiyama A."/>
            <person name="Inagaki F."/>
            <person name="Takami H."/>
        </authorList>
    </citation>
    <scope>NUCLEOTIDE SEQUENCE</scope>
    <source>
        <strain evidence="1">Expedition CK06-06</strain>
    </source>
</reference>